<dbReference type="PANTHER" id="PTHR42948">
    <property type="entry name" value="TRANSPORTER"/>
    <property type="match status" value="1"/>
</dbReference>
<dbReference type="NCBIfam" id="NF037979">
    <property type="entry name" value="Na_transp"/>
    <property type="match status" value="1"/>
</dbReference>
<feature type="transmembrane region" description="Helical" evidence="8">
    <location>
        <begin position="184"/>
        <end position="210"/>
    </location>
</feature>
<dbReference type="PROSITE" id="PS50267">
    <property type="entry name" value="NA_NEUROTRAN_SYMP_3"/>
    <property type="match status" value="1"/>
</dbReference>
<feature type="transmembrane region" description="Helical" evidence="8">
    <location>
        <begin position="92"/>
        <end position="115"/>
    </location>
</feature>
<feature type="transmembrane region" description="Helical" evidence="8">
    <location>
        <begin position="392"/>
        <end position="414"/>
    </location>
</feature>
<feature type="transmembrane region" description="Helical" evidence="8">
    <location>
        <begin position="325"/>
        <end position="351"/>
    </location>
</feature>
<proteinExistence type="inferred from homology"/>
<evidence type="ECO:0000256" key="3">
    <source>
        <dbReference type="ARBA" id="ARBA00022692"/>
    </source>
</evidence>
<organism evidence="9 10">
    <name type="scientific">Brevibacterium jeotgali</name>
    <dbReference type="NCBI Taxonomy" id="1262550"/>
    <lineage>
        <taxon>Bacteria</taxon>
        <taxon>Bacillati</taxon>
        <taxon>Actinomycetota</taxon>
        <taxon>Actinomycetes</taxon>
        <taxon>Micrococcales</taxon>
        <taxon>Brevibacteriaceae</taxon>
        <taxon>Brevibacterium</taxon>
    </lineage>
</organism>
<protein>
    <recommendedName>
        <fullName evidence="6">Transporter</fullName>
    </recommendedName>
</protein>
<evidence type="ECO:0000313" key="9">
    <source>
        <dbReference type="EMBL" id="SMY11705.1"/>
    </source>
</evidence>
<dbReference type="PRINTS" id="PR00176">
    <property type="entry name" value="NANEUSMPORT"/>
</dbReference>
<feature type="transmembrane region" description="Helical" evidence="8">
    <location>
        <begin position="46"/>
        <end position="71"/>
    </location>
</feature>
<dbReference type="InterPro" id="IPR000175">
    <property type="entry name" value="Na/ntran_symport"/>
</dbReference>
<feature type="transmembrane region" description="Helical" evidence="8">
    <location>
        <begin position="363"/>
        <end position="386"/>
    </location>
</feature>
<dbReference type="Pfam" id="PF00209">
    <property type="entry name" value="SNF"/>
    <property type="match status" value="2"/>
</dbReference>
<name>A0A2H1L4Q5_9MICO</name>
<evidence type="ECO:0000313" key="10">
    <source>
        <dbReference type="Proteomes" id="UP000234462"/>
    </source>
</evidence>
<keyword evidence="6" id="KW-0769">Symport</keyword>
<dbReference type="GO" id="GO:0015293">
    <property type="term" value="F:symporter activity"/>
    <property type="evidence" value="ECO:0007669"/>
    <property type="project" value="UniProtKB-KW"/>
</dbReference>
<evidence type="ECO:0000256" key="7">
    <source>
        <dbReference type="SAM" id="MobiDB-lite"/>
    </source>
</evidence>
<feature type="transmembrane region" description="Helical" evidence="8">
    <location>
        <begin position="12"/>
        <end position="34"/>
    </location>
</feature>
<feature type="transmembrane region" description="Helical" evidence="8">
    <location>
        <begin position="151"/>
        <end position="172"/>
    </location>
</feature>
<dbReference type="GO" id="GO:0016020">
    <property type="term" value="C:membrane"/>
    <property type="evidence" value="ECO:0007669"/>
    <property type="project" value="UniProtKB-SubCell"/>
</dbReference>
<accession>A0A2H1L4Q5</accession>
<keyword evidence="2 6" id="KW-0813">Transport</keyword>
<comment type="subcellular location">
    <subcellularLocation>
        <location evidence="1">Membrane</location>
        <topology evidence="1">Multi-pass membrane protein</topology>
    </subcellularLocation>
</comment>
<evidence type="ECO:0000256" key="1">
    <source>
        <dbReference type="ARBA" id="ARBA00004141"/>
    </source>
</evidence>
<feature type="transmembrane region" description="Helical" evidence="8">
    <location>
        <begin position="468"/>
        <end position="492"/>
    </location>
</feature>
<sequence length="540" mass="57367">MSSAQQAPERQVFVSRTAFILAAIGSAIGLGNIWRFPYVAYDSGGGAFIIPYLIALLTAGIPLLFVVYAIGHRARSSAPLAYRSLHRAAEPIGWFKTGIATLIGIYYAVIVGWAVSYTGFSFTQAWGDDAEGFFIGEYLQQNGEAGLSGDFVPGVMIPLIIIWVVCLAILYAGVQRGIARFSRIFVPLLIVVFAIMVVRALFLPGAAAGLDALFTPDWSALTDPSVWVNAYGQIFFSLSIMFGIMLTYASYLKRKTNLTGSGLVVGFANSSFEMLAGVGVFAALGFMAHTAGTGVDEVVSNGVGLAFIAFPTIISQMPGGTIFGVLFFLTLIFAGLTSLVSIIQVPVAAIADKTGISERTSTVIVGGLMAVVSILIMPTATGLSVLDTIDAFTNNIGIVGVALTAIITVGWLLVGLPQLRDHLNGVSSFKVGRTWIIFVSVVTPIVLGFMLIQQMITFAQEGYEGYPTWHLLLFGWGLIAALAYVSFLVSIIPWPKKSLDRVDEARANFEAEAAAESGAGTDTTAARPRTRTLTSGGDKA</sequence>
<keyword evidence="5 8" id="KW-0472">Membrane</keyword>
<comment type="similarity">
    <text evidence="6">Belongs to the sodium:neurotransmitter symporter (SNF) (TC 2.A.22) family.</text>
</comment>
<feature type="transmembrane region" description="Helical" evidence="8">
    <location>
        <begin position="230"/>
        <end position="251"/>
    </location>
</feature>
<keyword evidence="3 6" id="KW-0812">Transmembrane</keyword>
<feature type="transmembrane region" description="Helical" evidence="8">
    <location>
        <begin position="435"/>
        <end position="456"/>
    </location>
</feature>
<dbReference type="EMBL" id="FXZM01000005">
    <property type="protein sequence ID" value="SMY11705.1"/>
    <property type="molecule type" value="Genomic_DNA"/>
</dbReference>
<dbReference type="InterPro" id="IPR037272">
    <property type="entry name" value="SNS_sf"/>
</dbReference>
<dbReference type="OrthoDB" id="9762833at2"/>
<evidence type="ECO:0000256" key="8">
    <source>
        <dbReference type="SAM" id="Phobius"/>
    </source>
</evidence>
<dbReference type="AlphaFoldDB" id="A0A2H1L4Q5"/>
<gene>
    <name evidence="9" type="ORF">BJEO58_01292</name>
</gene>
<feature type="compositionally biased region" description="Low complexity" evidence="7">
    <location>
        <begin position="513"/>
        <end position="534"/>
    </location>
</feature>
<dbReference type="PANTHER" id="PTHR42948:SF1">
    <property type="entry name" value="TRANSPORTER"/>
    <property type="match status" value="1"/>
</dbReference>
<feature type="transmembrane region" description="Helical" evidence="8">
    <location>
        <begin position="263"/>
        <end position="288"/>
    </location>
</feature>
<dbReference type="RefSeq" id="WP_101588666.1">
    <property type="nucleotide sequence ID" value="NZ_FXZM01000005.1"/>
</dbReference>
<dbReference type="SUPFAM" id="SSF161070">
    <property type="entry name" value="SNF-like"/>
    <property type="match status" value="1"/>
</dbReference>
<dbReference type="PROSITE" id="PS00610">
    <property type="entry name" value="NA_NEUROTRAN_SYMP_1"/>
    <property type="match status" value="1"/>
</dbReference>
<keyword evidence="4 8" id="KW-1133">Transmembrane helix</keyword>
<reference evidence="10" key="1">
    <citation type="submission" date="2017-03" db="EMBL/GenBank/DDBJ databases">
        <authorList>
            <person name="Monnet C."/>
        </authorList>
    </citation>
    <scope>NUCLEOTIDE SEQUENCE [LARGE SCALE GENOMIC DNA]</scope>
    <source>
        <strain evidence="10">SJ5-8</strain>
    </source>
</reference>
<evidence type="ECO:0000256" key="5">
    <source>
        <dbReference type="ARBA" id="ARBA00023136"/>
    </source>
</evidence>
<evidence type="ECO:0000256" key="6">
    <source>
        <dbReference type="RuleBase" id="RU003732"/>
    </source>
</evidence>
<feature type="region of interest" description="Disordered" evidence="7">
    <location>
        <begin position="513"/>
        <end position="540"/>
    </location>
</feature>
<evidence type="ECO:0000256" key="4">
    <source>
        <dbReference type="ARBA" id="ARBA00022989"/>
    </source>
</evidence>
<dbReference type="CDD" id="cd10334">
    <property type="entry name" value="SLC6sbd_u1"/>
    <property type="match status" value="1"/>
</dbReference>
<dbReference type="Proteomes" id="UP000234462">
    <property type="component" value="Unassembled WGS sequence"/>
</dbReference>
<evidence type="ECO:0000256" key="2">
    <source>
        <dbReference type="ARBA" id="ARBA00022448"/>
    </source>
</evidence>
<keyword evidence="10" id="KW-1185">Reference proteome</keyword>